<name>A0A5C3M265_9AGAR</name>
<dbReference type="OrthoDB" id="306876at2759"/>
<proteinExistence type="predicted"/>
<evidence type="ECO:0000313" key="8">
    <source>
        <dbReference type="EMBL" id="TFK38436.1"/>
    </source>
</evidence>
<evidence type="ECO:0000256" key="6">
    <source>
        <dbReference type="SAM" id="Phobius"/>
    </source>
</evidence>
<feature type="transmembrane region" description="Helical" evidence="6">
    <location>
        <begin position="126"/>
        <end position="147"/>
    </location>
</feature>
<dbReference type="InterPro" id="IPR037185">
    <property type="entry name" value="EmrE-like"/>
</dbReference>
<feature type="transmembrane region" description="Helical" evidence="6">
    <location>
        <begin position="224"/>
        <end position="244"/>
    </location>
</feature>
<evidence type="ECO:0000256" key="1">
    <source>
        <dbReference type="ARBA" id="ARBA00004141"/>
    </source>
</evidence>
<protein>
    <recommendedName>
        <fullName evidence="7">EamA domain-containing protein</fullName>
    </recommendedName>
</protein>
<keyword evidence="2 6" id="KW-0812">Transmembrane</keyword>
<feature type="transmembrane region" description="Helical" evidence="6">
    <location>
        <begin position="287"/>
        <end position="307"/>
    </location>
</feature>
<accession>A0A5C3M265</accession>
<organism evidence="8 9">
    <name type="scientific">Crucibulum laeve</name>
    <dbReference type="NCBI Taxonomy" id="68775"/>
    <lineage>
        <taxon>Eukaryota</taxon>
        <taxon>Fungi</taxon>
        <taxon>Dikarya</taxon>
        <taxon>Basidiomycota</taxon>
        <taxon>Agaricomycotina</taxon>
        <taxon>Agaricomycetes</taxon>
        <taxon>Agaricomycetidae</taxon>
        <taxon>Agaricales</taxon>
        <taxon>Agaricineae</taxon>
        <taxon>Nidulariaceae</taxon>
        <taxon>Crucibulum</taxon>
    </lineage>
</organism>
<evidence type="ECO:0000256" key="2">
    <source>
        <dbReference type="ARBA" id="ARBA00022692"/>
    </source>
</evidence>
<keyword evidence="3 6" id="KW-1133">Transmembrane helix</keyword>
<gene>
    <name evidence="8" type="ORF">BDQ12DRAFT_683659</name>
</gene>
<feature type="domain" description="EamA" evidence="7">
    <location>
        <begin position="62"/>
        <end position="199"/>
    </location>
</feature>
<evidence type="ECO:0000256" key="4">
    <source>
        <dbReference type="ARBA" id="ARBA00023136"/>
    </source>
</evidence>
<feature type="domain" description="EamA" evidence="7">
    <location>
        <begin position="231"/>
        <end position="358"/>
    </location>
</feature>
<feature type="compositionally biased region" description="Polar residues" evidence="5">
    <location>
        <begin position="1"/>
        <end position="13"/>
    </location>
</feature>
<reference evidence="8 9" key="1">
    <citation type="journal article" date="2019" name="Nat. Ecol. Evol.">
        <title>Megaphylogeny resolves global patterns of mushroom evolution.</title>
        <authorList>
            <person name="Varga T."/>
            <person name="Krizsan K."/>
            <person name="Foldi C."/>
            <person name="Dima B."/>
            <person name="Sanchez-Garcia M."/>
            <person name="Sanchez-Ramirez S."/>
            <person name="Szollosi G.J."/>
            <person name="Szarkandi J.G."/>
            <person name="Papp V."/>
            <person name="Albert L."/>
            <person name="Andreopoulos W."/>
            <person name="Angelini C."/>
            <person name="Antonin V."/>
            <person name="Barry K.W."/>
            <person name="Bougher N.L."/>
            <person name="Buchanan P."/>
            <person name="Buyck B."/>
            <person name="Bense V."/>
            <person name="Catcheside P."/>
            <person name="Chovatia M."/>
            <person name="Cooper J."/>
            <person name="Damon W."/>
            <person name="Desjardin D."/>
            <person name="Finy P."/>
            <person name="Geml J."/>
            <person name="Haridas S."/>
            <person name="Hughes K."/>
            <person name="Justo A."/>
            <person name="Karasinski D."/>
            <person name="Kautmanova I."/>
            <person name="Kiss B."/>
            <person name="Kocsube S."/>
            <person name="Kotiranta H."/>
            <person name="LaButti K.M."/>
            <person name="Lechner B.E."/>
            <person name="Liimatainen K."/>
            <person name="Lipzen A."/>
            <person name="Lukacs Z."/>
            <person name="Mihaltcheva S."/>
            <person name="Morgado L.N."/>
            <person name="Niskanen T."/>
            <person name="Noordeloos M.E."/>
            <person name="Ohm R.A."/>
            <person name="Ortiz-Santana B."/>
            <person name="Ovrebo C."/>
            <person name="Racz N."/>
            <person name="Riley R."/>
            <person name="Savchenko A."/>
            <person name="Shiryaev A."/>
            <person name="Soop K."/>
            <person name="Spirin V."/>
            <person name="Szebenyi C."/>
            <person name="Tomsovsky M."/>
            <person name="Tulloss R.E."/>
            <person name="Uehling J."/>
            <person name="Grigoriev I.V."/>
            <person name="Vagvolgyi C."/>
            <person name="Papp T."/>
            <person name="Martin F.M."/>
            <person name="Miettinen O."/>
            <person name="Hibbett D.S."/>
            <person name="Nagy L.G."/>
        </authorList>
    </citation>
    <scope>NUCLEOTIDE SEQUENCE [LARGE SCALE GENOMIC DNA]</scope>
    <source>
        <strain evidence="8 9">CBS 166.37</strain>
    </source>
</reference>
<evidence type="ECO:0000256" key="5">
    <source>
        <dbReference type="SAM" id="MobiDB-lite"/>
    </source>
</evidence>
<feature type="transmembrane region" description="Helical" evidence="6">
    <location>
        <begin position="63"/>
        <end position="81"/>
    </location>
</feature>
<dbReference type="AlphaFoldDB" id="A0A5C3M265"/>
<feature type="region of interest" description="Disordered" evidence="5">
    <location>
        <begin position="371"/>
        <end position="391"/>
    </location>
</feature>
<evidence type="ECO:0000313" key="9">
    <source>
        <dbReference type="Proteomes" id="UP000308652"/>
    </source>
</evidence>
<dbReference type="SUPFAM" id="SSF103481">
    <property type="entry name" value="Multidrug resistance efflux transporter EmrE"/>
    <property type="match status" value="2"/>
</dbReference>
<keyword evidence="9" id="KW-1185">Reference proteome</keyword>
<comment type="subcellular location">
    <subcellularLocation>
        <location evidence="1">Membrane</location>
        <topology evidence="1">Multi-pass membrane protein</topology>
    </subcellularLocation>
</comment>
<feature type="transmembrane region" description="Helical" evidence="6">
    <location>
        <begin position="93"/>
        <end position="114"/>
    </location>
</feature>
<dbReference type="Proteomes" id="UP000308652">
    <property type="component" value="Unassembled WGS sequence"/>
</dbReference>
<dbReference type="EMBL" id="ML213603">
    <property type="protein sequence ID" value="TFK38436.1"/>
    <property type="molecule type" value="Genomic_DNA"/>
</dbReference>
<feature type="transmembrane region" description="Helical" evidence="6">
    <location>
        <begin position="159"/>
        <end position="176"/>
    </location>
</feature>
<feature type="transmembrane region" description="Helical" evidence="6">
    <location>
        <begin position="256"/>
        <end position="275"/>
    </location>
</feature>
<dbReference type="InterPro" id="IPR000620">
    <property type="entry name" value="EamA_dom"/>
</dbReference>
<dbReference type="GO" id="GO:0016020">
    <property type="term" value="C:membrane"/>
    <property type="evidence" value="ECO:0007669"/>
    <property type="project" value="UniProtKB-SubCell"/>
</dbReference>
<keyword evidence="4 6" id="KW-0472">Membrane</keyword>
<sequence>MSSRTAYTASTPSDADFRTAGSSSAQAEPLRGSSPFPGEEYQALSLHRGVFEKTKEWYDNNTGLLLIVGAQGFFSSMDLAVKKLHGIDPPVTTLQLIFVRMSITYICSIVYMLATRIPDPWFGPKGLRMLLASRAFFGFFGLFGLYYSLQYLSLSDATVLTFLTPMCTAVSGALFLKERFVPKHALAGLISLCGVILIARPEFIFGEASKSPGGAERGTPAERLGAVGISLIGVLGATGAYTTIRAIGTRSHPLHSMAYFSASCVVVSSIAMFVTETPFIVPTKVDWLVMLLMIGFFGFFGQILLTMGLQRETVGRGSMAVYTQVIFANILEQMFFHTIPSILSVIGTLMIVVAALYVALTKPKDSTLEKRLDEDELEEGLLEGENDDTRS</sequence>
<dbReference type="PANTHER" id="PTHR22911:SF6">
    <property type="entry name" value="SOLUTE CARRIER FAMILY 35 MEMBER G1"/>
    <property type="match status" value="1"/>
</dbReference>
<dbReference type="PANTHER" id="PTHR22911">
    <property type="entry name" value="ACYL-MALONYL CONDENSING ENZYME-RELATED"/>
    <property type="match status" value="1"/>
</dbReference>
<feature type="transmembrane region" description="Helical" evidence="6">
    <location>
        <begin position="342"/>
        <end position="360"/>
    </location>
</feature>
<evidence type="ECO:0000256" key="3">
    <source>
        <dbReference type="ARBA" id="ARBA00022989"/>
    </source>
</evidence>
<dbReference type="Pfam" id="PF00892">
    <property type="entry name" value="EamA"/>
    <property type="match status" value="2"/>
</dbReference>
<evidence type="ECO:0000259" key="7">
    <source>
        <dbReference type="Pfam" id="PF00892"/>
    </source>
</evidence>
<feature type="region of interest" description="Disordered" evidence="5">
    <location>
        <begin position="1"/>
        <end position="36"/>
    </location>
</feature>
<feature type="compositionally biased region" description="Acidic residues" evidence="5">
    <location>
        <begin position="374"/>
        <end position="391"/>
    </location>
</feature>